<keyword evidence="2" id="KW-1185">Reference proteome</keyword>
<dbReference type="SUPFAM" id="SSF56219">
    <property type="entry name" value="DNase I-like"/>
    <property type="match status" value="1"/>
</dbReference>
<organism evidence="1 2">
    <name type="scientific">Solanum commersonii</name>
    <name type="common">Commerson's wild potato</name>
    <name type="synonym">Commerson's nightshade</name>
    <dbReference type="NCBI Taxonomy" id="4109"/>
    <lineage>
        <taxon>Eukaryota</taxon>
        <taxon>Viridiplantae</taxon>
        <taxon>Streptophyta</taxon>
        <taxon>Embryophyta</taxon>
        <taxon>Tracheophyta</taxon>
        <taxon>Spermatophyta</taxon>
        <taxon>Magnoliopsida</taxon>
        <taxon>eudicotyledons</taxon>
        <taxon>Gunneridae</taxon>
        <taxon>Pentapetalae</taxon>
        <taxon>asterids</taxon>
        <taxon>lamiids</taxon>
        <taxon>Solanales</taxon>
        <taxon>Solanaceae</taxon>
        <taxon>Solanoideae</taxon>
        <taxon>Solaneae</taxon>
        <taxon>Solanum</taxon>
    </lineage>
</organism>
<dbReference type="Gene3D" id="3.60.10.10">
    <property type="entry name" value="Endonuclease/exonuclease/phosphatase"/>
    <property type="match status" value="1"/>
</dbReference>
<sequence length="329" mass="38474">MVFCLMVVYGLHTIHDRQQLWEDLKQKVVNTQEPFICMGHFNAVLTCADRINGNPVQEMEIRDFNEFMIDAGMTKLKAIGREYTWSNGCICSKIDRAIVNAEWIVTMNQIKISVMQPGTYDHSPLVWSWIAILEVITNFLPKVKEAWRGGHVRDLKELWFMLKKGKANLKKINMKEFIGVMNIVKEIRGKLQNIHELMRDPSAVTQNRQQEKELQIQLEKWSMIEESAMQKKSRIQWLSQRMKLNTLYKYLPGKSAEKFPSVNAMTMRNGKALNREQQLLLVARVTREEMEISFKNIHDLKALGIDGFNSFFFKKSWIVVRYTSILIVK</sequence>
<evidence type="ECO:0000313" key="1">
    <source>
        <dbReference type="EMBL" id="KAG5605883.1"/>
    </source>
</evidence>
<protein>
    <submittedName>
        <fullName evidence="1">Uncharacterized protein</fullName>
    </submittedName>
</protein>
<dbReference type="OrthoDB" id="1305550at2759"/>
<comment type="caution">
    <text evidence="1">The sequence shown here is derived from an EMBL/GenBank/DDBJ whole genome shotgun (WGS) entry which is preliminary data.</text>
</comment>
<dbReference type="AlphaFoldDB" id="A0A9J5YYY2"/>
<accession>A0A9J5YYY2</accession>
<dbReference type="EMBL" id="JACXVP010000005">
    <property type="protein sequence ID" value="KAG5605883.1"/>
    <property type="molecule type" value="Genomic_DNA"/>
</dbReference>
<name>A0A9J5YYY2_SOLCO</name>
<dbReference type="Proteomes" id="UP000824120">
    <property type="component" value="Chromosome 5"/>
</dbReference>
<dbReference type="PANTHER" id="PTHR33710:SF65">
    <property type="entry name" value="ENDONUCLEASE_EXONUCLEASE_PHOSPHATASE"/>
    <property type="match status" value="1"/>
</dbReference>
<evidence type="ECO:0000313" key="2">
    <source>
        <dbReference type="Proteomes" id="UP000824120"/>
    </source>
</evidence>
<gene>
    <name evidence="1" type="ORF">H5410_027375</name>
</gene>
<dbReference type="InterPro" id="IPR036691">
    <property type="entry name" value="Endo/exonu/phosph_ase_sf"/>
</dbReference>
<proteinExistence type="predicted"/>
<reference evidence="1 2" key="1">
    <citation type="submission" date="2020-09" db="EMBL/GenBank/DDBJ databases">
        <title>De no assembly of potato wild relative species, Solanum commersonii.</title>
        <authorList>
            <person name="Cho K."/>
        </authorList>
    </citation>
    <scope>NUCLEOTIDE SEQUENCE [LARGE SCALE GENOMIC DNA]</scope>
    <source>
        <strain evidence="1">LZ3.2</strain>
        <tissue evidence="1">Leaf</tissue>
    </source>
</reference>
<dbReference type="PANTHER" id="PTHR33710">
    <property type="entry name" value="BNAC02G09200D PROTEIN"/>
    <property type="match status" value="1"/>
</dbReference>